<dbReference type="GO" id="GO:0046872">
    <property type="term" value="F:metal ion binding"/>
    <property type="evidence" value="ECO:0007669"/>
    <property type="project" value="UniProtKB-KW"/>
</dbReference>
<proteinExistence type="predicted"/>
<keyword evidence="2 4" id="KW-0479">Metal-binding</keyword>
<dbReference type="GO" id="GO:0009055">
    <property type="term" value="F:electron transfer activity"/>
    <property type="evidence" value="ECO:0007669"/>
    <property type="project" value="InterPro"/>
</dbReference>
<dbReference type="EMBL" id="RBZV01000002">
    <property type="protein sequence ID" value="RKP50991.1"/>
    <property type="molecule type" value="Genomic_DNA"/>
</dbReference>
<dbReference type="InterPro" id="IPR009056">
    <property type="entry name" value="Cyt_c-like_dom"/>
</dbReference>
<feature type="signal peptide" evidence="6">
    <location>
        <begin position="1"/>
        <end position="27"/>
    </location>
</feature>
<dbReference type="PROSITE" id="PS51007">
    <property type="entry name" value="CYTC"/>
    <property type="match status" value="1"/>
</dbReference>
<dbReference type="SUPFAM" id="SSF46626">
    <property type="entry name" value="Cytochrome c"/>
    <property type="match status" value="2"/>
</dbReference>
<name>A0A494XMN0_9BURK</name>
<sequence length="275" mass="28696">MQLKRKHAPTLALVAVLSALAAGAAYGADDLDARIAALKPGPDTDAIVLGRNITFDTPRYAPGHVPGNAMSCASCHIGGGIQANASPWGGITGVMPAYSGRSATVESLSQRINNCFVRSESGTSLAFDSREMNGLLAYMAFLSRGVKGGEYVPGRGMGKIENISKIAPDRVHGKAVYTQQCASCHGANGEGMQAGGTFAIPPLWGDASYNIGASMARLSPAAAFIKHNMPLGKGDTLTDQEAVDVAAYVTQQPRPDYAPKVDDWPKGGKPSDARY</sequence>
<dbReference type="Pfam" id="PF00034">
    <property type="entry name" value="Cytochrom_C"/>
    <property type="match status" value="1"/>
</dbReference>
<organism evidence="8 9">
    <name type="scientific">Trinickia fusca</name>
    <dbReference type="NCBI Taxonomy" id="2419777"/>
    <lineage>
        <taxon>Bacteria</taxon>
        <taxon>Pseudomonadati</taxon>
        <taxon>Pseudomonadota</taxon>
        <taxon>Betaproteobacteria</taxon>
        <taxon>Burkholderiales</taxon>
        <taxon>Burkholderiaceae</taxon>
        <taxon>Trinickia</taxon>
    </lineage>
</organism>
<evidence type="ECO:0000256" key="5">
    <source>
        <dbReference type="SAM" id="MobiDB-lite"/>
    </source>
</evidence>
<dbReference type="InterPro" id="IPR051459">
    <property type="entry name" value="Cytochrome_c-type_DH"/>
</dbReference>
<reference evidence="8 9" key="1">
    <citation type="submission" date="2018-10" db="EMBL/GenBank/DDBJ databases">
        <title>Paraburkholderia sp. 7MK8-2, isolated from soil.</title>
        <authorList>
            <person name="Gao Z.-H."/>
            <person name="Qiu L.-H."/>
        </authorList>
    </citation>
    <scope>NUCLEOTIDE SEQUENCE [LARGE SCALE GENOMIC DNA]</scope>
    <source>
        <strain evidence="8 9">7MK8-2</strain>
    </source>
</reference>
<evidence type="ECO:0000256" key="6">
    <source>
        <dbReference type="SAM" id="SignalP"/>
    </source>
</evidence>
<evidence type="ECO:0000313" key="8">
    <source>
        <dbReference type="EMBL" id="RKP50991.1"/>
    </source>
</evidence>
<dbReference type="GO" id="GO:0020037">
    <property type="term" value="F:heme binding"/>
    <property type="evidence" value="ECO:0007669"/>
    <property type="project" value="InterPro"/>
</dbReference>
<dbReference type="PANTHER" id="PTHR35008">
    <property type="entry name" value="BLL4482 PROTEIN-RELATED"/>
    <property type="match status" value="1"/>
</dbReference>
<feature type="domain" description="Cytochrome c" evidence="7">
    <location>
        <begin position="168"/>
        <end position="253"/>
    </location>
</feature>
<feature type="compositionally biased region" description="Basic and acidic residues" evidence="5">
    <location>
        <begin position="257"/>
        <end position="275"/>
    </location>
</feature>
<evidence type="ECO:0000256" key="3">
    <source>
        <dbReference type="ARBA" id="ARBA00023004"/>
    </source>
</evidence>
<dbReference type="Pfam" id="PF21342">
    <property type="entry name" value="SoxA-TsdA_cyt-c"/>
    <property type="match status" value="1"/>
</dbReference>
<dbReference type="AlphaFoldDB" id="A0A494XMN0"/>
<feature type="region of interest" description="Disordered" evidence="5">
    <location>
        <begin position="249"/>
        <end position="275"/>
    </location>
</feature>
<dbReference type="Proteomes" id="UP000280434">
    <property type="component" value="Unassembled WGS sequence"/>
</dbReference>
<dbReference type="RefSeq" id="WP_121277075.1">
    <property type="nucleotide sequence ID" value="NZ_RBZV01000002.1"/>
</dbReference>
<comment type="caution">
    <text evidence="8">The sequence shown here is derived from an EMBL/GenBank/DDBJ whole genome shotgun (WGS) entry which is preliminary data.</text>
</comment>
<evidence type="ECO:0000259" key="7">
    <source>
        <dbReference type="PROSITE" id="PS51007"/>
    </source>
</evidence>
<dbReference type="InterPro" id="IPR036909">
    <property type="entry name" value="Cyt_c-like_dom_sf"/>
</dbReference>
<feature type="chain" id="PRO_5019821568" evidence="6">
    <location>
        <begin position="28"/>
        <end position="275"/>
    </location>
</feature>
<keyword evidence="6" id="KW-0732">Signal</keyword>
<evidence type="ECO:0000256" key="2">
    <source>
        <dbReference type="ARBA" id="ARBA00022723"/>
    </source>
</evidence>
<dbReference type="PANTHER" id="PTHR35008:SF9">
    <property type="entry name" value="CYTOCHROME C DOMAIN-CONTAINING PROTEIN"/>
    <property type="match status" value="1"/>
</dbReference>
<evidence type="ECO:0000313" key="9">
    <source>
        <dbReference type="Proteomes" id="UP000280434"/>
    </source>
</evidence>
<gene>
    <name evidence="8" type="ORF">D7S89_08025</name>
</gene>
<evidence type="ECO:0000256" key="4">
    <source>
        <dbReference type="PROSITE-ProRule" id="PRU00433"/>
    </source>
</evidence>
<dbReference type="Gene3D" id="1.10.760.10">
    <property type="entry name" value="Cytochrome c-like domain"/>
    <property type="match status" value="2"/>
</dbReference>
<keyword evidence="3 4" id="KW-0408">Iron</keyword>
<dbReference type="OrthoDB" id="9808312at2"/>
<protein>
    <submittedName>
        <fullName evidence="8">Cytochrome C</fullName>
    </submittedName>
</protein>
<keyword evidence="1 4" id="KW-0349">Heme</keyword>
<accession>A0A494XMN0</accession>
<keyword evidence="9" id="KW-1185">Reference proteome</keyword>
<evidence type="ECO:0000256" key="1">
    <source>
        <dbReference type="ARBA" id="ARBA00022617"/>
    </source>
</evidence>